<evidence type="ECO:0000313" key="2">
    <source>
        <dbReference type="RefSeq" id="XP_017024011.1"/>
    </source>
</evidence>
<keyword evidence="1" id="KW-1185">Reference proteome</keyword>
<dbReference type="OrthoDB" id="7806510at2759"/>
<dbReference type="RefSeq" id="XP_017024011.1">
    <property type="nucleotide sequence ID" value="XM_017168522.1"/>
</dbReference>
<evidence type="ECO:0000313" key="3">
    <source>
        <dbReference type="RefSeq" id="XP_017024013.1"/>
    </source>
</evidence>
<dbReference type="AlphaFoldDB" id="A0A6P4I511"/>
<gene>
    <name evidence="2 3" type="primary">LOC108075903</name>
</gene>
<dbReference type="Proteomes" id="UP001652661">
    <property type="component" value="Chromosome 2L"/>
</dbReference>
<reference evidence="1" key="2">
    <citation type="submission" date="2025-05" db="UniProtKB">
        <authorList>
            <consortium name="RefSeq"/>
        </authorList>
    </citation>
    <scope>NUCLEOTIDE SEQUENCE [LARGE SCALE GENOMIC DNA]</scope>
    <source>
        <strain evidence="1">14028-0561.14</strain>
    </source>
</reference>
<accession>A0A6P4I511</accession>
<evidence type="ECO:0000313" key="1">
    <source>
        <dbReference type="Proteomes" id="UP001652661"/>
    </source>
</evidence>
<name>A0A6P4I511_DROKI</name>
<organism evidence="1 2">
    <name type="scientific">Drosophila kikkawai</name>
    <name type="common">Fruit fly</name>
    <dbReference type="NCBI Taxonomy" id="30033"/>
    <lineage>
        <taxon>Eukaryota</taxon>
        <taxon>Metazoa</taxon>
        <taxon>Ecdysozoa</taxon>
        <taxon>Arthropoda</taxon>
        <taxon>Hexapoda</taxon>
        <taxon>Insecta</taxon>
        <taxon>Pterygota</taxon>
        <taxon>Neoptera</taxon>
        <taxon>Endopterygota</taxon>
        <taxon>Diptera</taxon>
        <taxon>Brachycera</taxon>
        <taxon>Muscomorpha</taxon>
        <taxon>Ephydroidea</taxon>
        <taxon>Drosophilidae</taxon>
        <taxon>Drosophila</taxon>
        <taxon>Sophophora</taxon>
    </lineage>
</organism>
<protein>
    <submittedName>
        <fullName evidence="2 3">Uncharacterized protein LOC108075903</fullName>
    </submittedName>
</protein>
<dbReference type="GeneID" id="108075903"/>
<reference evidence="2" key="1">
    <citation type="submission" date="2025-04" db="UniProtKB">
        <authorList>
            <consortium name="RefSeq"/>
        </authorList>
    </citation>
    <scope>IDENTIFICATION</scope>
</reference>
<sequence>MPFVERFQQIRNFVMNVCLVEAVQFVQDFSHAICLDFQGLLFNFK</sequence>
<proteinExistence type="predicted"/>
<dbReference type="RefSeq" id="XP_017024013.1">
    <property type="nucleotide sequence ID" value="XM_017168524.1"/>
</dbReference>